<dbReference type="AlphaFoldDB" id="A0A5B3GWR0"/>
<protein>
    <submittedName>
        <fullName evidence="2">Uncharacterized protein</fullName>
    </submittedName>
</protein>
<evidence type="ECO:0000313" key="3">
    <source>
        <dbReference type="Proteomes" id="UP000322658"/>
    </source>
</evidence>
<evidence type="ECO:0000313" key="2">
    <source>
        <dbReference type="EMBL" id="KAA2377039.1"/>
    </source>
</evidence>
<dbReference type="EMBL" id="VVXK01000006">
    <property type="protein sequence ID" value="KAA2370828.1"/>
    <property type="molecule type" value="Genomic_DNA"/>
</dbReference>
<proteinExistence type="predicted"/>
<organism evidence="2 3">
    <name type="scientific">Alistipes shahii</name>
    <dbReference type="NCBI Taxonomy" id="328814"/>
    <lineage>
        <taxon>Bacteria</taxon>
        <taxon>Pseudomonadati</taxon>
        <taxon>Bacteroidota</taxon>
        <taxon>Bacteroidia</taxon>
        <taxon>Bacteroidales</taxon>
        <taxon>Rikenellaceae</taxon>
        <taxon>Alistipes</taxon>
    </lineage>
</organism>
<dbReference type="Proteomes" id="UP000323567">
    <property type="component" value="Unassembled WGS sequence"/>
</dbReference>
<accession>A0A5B3GWR0</accession>
<sequence>MILLLFALAGSLEDTSFRSGAESVRPALTQSSVAGSHAAACNYFSAAICPCAVSIEAPAAPSDHKAAVRQLAGARVACDAAFGLRTAMRTYSPALHPDAVDYYVFSLGRILI</sequence>
<reference evidence="3 4" key="1">
    <citation type="journal article" date="2019" name="Nat. Med.">
        <title>A library of human gut bacterial isolates paired with longitudinal multiomics data enables mechanistic microbiome research.</title>
        <authorList>
            <person name="Poyet M."/>
            <person name="Groussin M."/>
            <person name="Gibbons S.M."/>
            <person name="Avila-Pacheco J."/>
            <person name="Jiang X."/>
            <person name="Kearney S.M."/>
            <person name="Perrotta A.R."/>
            <person name="Berdy B."/>
            <person name="Zhao S."/>
            <person name="Lieberman T.D."/>
            <person name="Swanson P.K."/>
            <person name="Smith M."/>
            <person name="Roesemann S."/>
            <person name="Alexander J.E."/>
            <person name="Rich S.A."/>
            <person name="Livny J."/>
            <person name="Vlamakis H."/>
            <person name="Clish C."/>
            <person name="Bullock K."/>
            <person name="Deik A."/>
            <person name="Scott J."/>
            <person name="Pierce K.A."/>
            <person name="Xavier R.J."/>
            <person name="Alm E.J."/>
        </authorList>
    </citation>
    <scope>NUCLEOTIDE SEQUENCE [LARGE SCALE GENOMIC DNA]</scope>
    <source>
        <strain evidence="2 3">BIOML-A1</strain>
        <strain evidence="1 4">BIOML-A2</strain>
    </source>
</reference>
<dbReference type="EMBL" id="VVXJ01000006">
    <property type="protein sequence ID" value="KAA2377039.1"/>
    <property type="molecule type" value="Genomic_DNA"/>
</dbReference>
<name>A0A5B3GWR0_9BACT</name>
<dbReference type="Proteomes" id="UP000322658">
    <property type="component" value="Unassembled WGS sequence"/>
</dbReference>
<comment type="caution">
    <text evidence="2">The sequence shown here is derived from an EMBL/GenBank/DDBJ whole genome shotgun (WGS) entry which is preliminary data.</text>
</comment>
<evidence type="ECO:0000313" key="4">
    <source>
        <dbReference type="Proteomes" id="UP000323567"/>
    </source>
</evidence>
<gene>
    <name evidence="2" type="ORF">F2Y07_03985</name>
    <name evidence="1" type="ORF">F2Y13_05955</name>
</gene>
<evidence type="ECO:0000313" key="1">
    <source>
        <dbReference type="EMBL" id="KAA2370828.1"/>
    </source>
</evidence>